<keyword evidence="5 6" id="KW-0472">Membrane</keyword>
<evidence type="ECO:0000256" key="2">
    <source>
        <dbReference type="ARBA" id="ARBA00022448"/>
    </source>
</evidence>
<evidence type="ECO:0000256" key="3">
    <source>
        <dbReference type="ARBA" id="ARBA00022692"/>
    </source>
</evidence>
<dbReference type="Proteomes" id="UP001628193">
    <property type="component" value="Unassembled WGS sequence"/>
</dbReference>
<evidence type="ECO:0000256" key="1">
    <source>
        <dbReference type="ARBA" id="ARBA00004141"/>
    </source>
</evidence>
<dbReference type="Pfam" id="PF01384">
    <property type="entry name" value="PHO4"/>
    <property type="match status" value="1"/>
</dbReference>
<keyword evidence="8" id="KW-1185">Reference proteome</keyword>
<organism evidence="7 8">
    <name type="scientific">Candidatus Magnetaquiglobus chichijimensis</name>
    <dbReference type="NCBI Taxonomy" id="3141448"/>
    <lineage>
        <taxon>Bacteria</taxon>
        <taxon>Pseudomonadati</taxon>
        <taxon>Pseudomonadota</taxon>
        <taxon>Magnetococcia</taxon>
        <taxon>Magnetococcales</taxon>
        <taxon>Candidatus Magnetaquicoccaceae</taxon>
        <taxon>Candidatus Magnetaquiglobus</taxon>
    </lineage>
</organism>
<feature type="transmembrane region" description="Helical" evidence="6">
    <location>
        <begin position="320"/>
        <end position="342"/>
    </location>
</feature>
<evidence type="ECO:0000313" key="7">
    <source>
        <dbReference type="EMBL" id="GAB0057679.1"/>
    </source>
</evidence>
<feature type="transmembrane region" description="Helical" evidence="6">
    <location>
        <begin position="6"/>
        <end position="26"/>
    </location>
</feature>
<comment type="subcellular location">
    <subcellularLocation>
        <location evidence="1">Membrane</location>
        <topology evidence="1">Multi-pass membrane protein</topology>
    </subcellularLocation>
</comment>
<dbReference type="RefSeq" id="WP_420905371.1">
    <property type="nucleotide sequence ID" value="NZ_BAAFGK010000004.1"/>
</dbReference>
<dbReference type="PANTHER" id="PTHR11101">
    <property type="entry name" value="PHOSPHATE TRANSPORTER"/>
    <property type="match status" value="1"/>
</dbReference>
<evidence type="ECO:0000256" key="6">
    <source>
        <dbReference type="SAM" id="Phobius"/>
    </source>
</evidence>
<keyword evidence="3 6" id="KW-0812">Transmembrane</keyword>
<feature type="transmembrane region" description="Helical" evidence="6">
    <location>
        <begin position="86"/>
        <end position="107"/>
    </location>
</feature>
<dbReference type="InterPro" id="IPR001204">
    <property type="entry name" value="Phos_transporter"/>
</dbReference>
<sequence length="352" mass="37814">MDNSTVMMMMWIAIIVVLIFDFTNGFHDASNITGSIIASRAMTPIQAAILTGVFHFIGPLLGGTAVADTIGKFVNIKDLNANMSLMILLCGIFGSIFWNLFTWWFGLPSSSSHALVGGIAGAVIFAAGSDHVMWGWEALVTKGKLTGVMKVLLSLFVSPILGFWLAWIFQKIARRLVANAKPRVDKFFKWSQWGSAAALSFSHGTNDAQKSMGIIALALLLGGEIDKFHIPFWVILTCAIFITAGNSMGGWRIVRTVGFGIFRVRPIHSFNAQLTAAAVIFGAANMGAPVSTTHVASSSIMGVGTAEQPKAVKWRKGKEIFATWILTIPGSGLVGGLTYMLADMITHVSGAR</sequence>
<protein>
    <recommendedName>
        <fullName evidence="9">Phosphate transporter</fullName>
    </recommendedName>
</protein>
<evidence type="ECO:0000313" key="8">
    <source>
        <dbReference type="Proteomes" id="UP001628193"/>
    </source>
</evidence>
<evidence type="ECO:0000256" key="4">
    <source>
        <dbReference type="ARBA" id="ARBA00022989"/>
    </source>
</evidence>
<keyword evidence="2" id="KW-0813">Transport</keyword>
<evidence type="ECO:0000256" key="5">
    <source>
        <dbReference type="ARBA" id="ARBA00023136"/>
    </source>
</evidence>
<comment type="caution">
    <text evidence="7">The sequence shown here is derived from an EMBL/GenBank/DDBJ whole genome shotgun (WGS) entry which is preliminary data.</text>
</comment>
<accession>A0ABQ0C9W6</accession>
<dbReference type="PANTHER" id="PTHR11101:SF80">
    <property type="entry name" value="PHOSPHATE TRANSPORTER"/>
    <property type="match status" value="1"/>
</dbReference>
<evidence type="ECO:0008006" key="9">
    <source>
        <dbReference type="Google" id="ProtNLM"/>
    </source>
</evidence>
<keyword evidence="4 6" id="KW-1133">Transmembrane helix</keyword>
<reference evidence="7 8" key="1">
    <citation type="submission" date="2024-09" db="EMBL/GenBank/DDBJ databases">
        <title>Draft genome sequence of Candidatus Magnetaquicoccaceae bacterium FCR-1.</title>
        <authorList>
            <person name="Shimoshige H."/>
            <person name="Shimamura S."/>
            <person name="Taoka A."/>
            <person name="Kobayashi H."/>
            <person name="Maekawa T."/>
        </authorList>
    </citation>
    <scope>NUCLEOTIDE SEQUENCE [LARGE SCALE GENOMIC DNA]</scope>
    <source>
        <strain evidence="7 8">FCR-1</strain>
    </source>
</reference>
<proteinExistence type="predicted"/>
<dbReference type="EMBL" id="BAAFGK010000004">
    <property type="protein sequence ID" value="GAB0057679.1"/>
    <property type="molecule type" value="Genomic_DNA"/>
</dbReference>
<name>A0ABQ0C9W6_9PROT</name>
<feature type="transmembrane region" description="Helical" evidence="6">
    <location>
        <begin position="47"/>
        <end position="66"/>
    </location>
</feature>
<gene>
    <name evidence="7" type="ORF">SIID45300_02011</name>
</gene>
<feature type="transmembrane region" description="Helical" evidence="6">
    <location>
        <begin position="114"/>
        <end position="136"/>
    </location>
</feature>
<feature type="transmembrane region" description="Helical" evidence="6">
    <location>
        <begin position="148"/>
        <end position="169"/>
    </location>
</feature>